<name>A0ABV8FKZ2_9ACTN</name>
<dbReference type="InterPro" id="IPR036465">
    <property type="entry name" value="vWFA_dom_sf"/>
</dbReference>
<protein>
    <submittedName>
        <fullName evidence="2">Substrate-binding domain-containing protein</fullName>
    </submittedName>
</protein>
<dbReference type="RefSeq" id="WP_378531182.1">
    <property type="nucleotide sequence ID" value="NZ_JBHSBH010000004.1"/>
</dbReference>
<sequence>MSTGRHRLPLPSRARTALASPLGVTALSVALITAASVGVPLGIRYAGCAETGYLRVSATLGMTPVLQRAADEFNAAGHSYSGTCMFAQAGEMAPHRIMTELSSGPVGDDAASVVPDVWVPESSAWVELARVSESGARTIETSPRSLASSPVVLAAPRGAEGIPEPGDASWDLVLPGERDPERPLVMVDPNRGVDGMAAMYAVRRSLGTGDDADTAMTDFVRDVQPHTAFGELDLSSVHPAPAGPAPLAVVPEQAVARYNAGGPEEPLTALYPQEGTVSLDYPFVSTGDDPRKAAAADDLYAVLQGEPYREQLRELGFREPDGSAGAGLRGLEGITADPPETHGGLTGDALVTAVEDWNRLSMPSRALVLADVSEGMSADLDGGPSRMEVAKDAAQLGLSLFPDETDLGLWLLSSGFGASGREEAEGLARLGAADRGDGTTRREELHRMTESIGVEGGDPRLYDNILAAYEEVQDAYDQDKINSVIVLTAGRDGGSSDISHGELVAELQDRFDPERPVTLFIIAFGAQPERAELSAIAGATSGTLSVTDDPGEIGDIFLGSVSRRLCVPDCDE</sequence>
<feature type="domain" description="VWFA" evidence="1">
    <location>
        <begin position="365"/>
        <end position="561"/>
    </location>
</feature>
<proteinExistence type="predicted"/>
<dbReference type="PROSITE" id="PS50234">
    <property type="entry name" value="VWFA"/>
    <property type="match status" value="1"/>
</dbReference>
<reference evidence="3" key="1">
    <citation type="journal article" date="2019" name="Int. J. Syst. Evol. Microbiol.">
        <title>The Global Catalogue of Microorganisms (GCM) 10K type strain sequencing project: providing services to taxonomists for standard genome sequencing and annotation.</title>
        <authorList>
            <consortium name="The Broad Institute Genomics Platform"/>
            <consortium name="The Broad Institute Genome Sequencing Center for Infectious Disease"/>
            <person name="Wu L."/>
            <person name="Ma J."/>
        </authorList>
    </citation>
    <scope>NUCLEOTIDE SEQUENCE [LARGE SCALE GENOMIC DNA]</scope>
    <source>
        <strain evidence="3">TBRC 1826</strain>
    </source>
</reference>
<keyword evidence="3" id="KW-1185">Reference proteome</keyword>
<evidence type="ECO:0000259" key="1">
    <source>
        <dbReference type="PROSITE" id="PS50234"/>
    </source>
</evidence>
<dbReference type="Gene3D" id="3.40.50.410">
    <property type="entry name" value="von Willebrand factor, type A domain"/>
    <property type="match status" value="1"/>
</dbReference>
<comment type="caution">
    <text evidence="2">The sequence shown here is derived from an EMBL/GenBank/DDBJ whole genome shotgun (WGS) entry which is preliminary data.</text>
</comment>
<dbReference type="EMBL" id="JBHSBH010000004">
    <property type="protein sequence ID" value="MFC3995341.1"/>
    <property type="molecule type" value="Genomic_DNA"/>
</dbReference>
<dbReference type="Pfam" id="PF13531">
    <property type="entry name" value="SBP_bac_11"/>
    <property type="match status" value="1"/>
</dbReference>
<organism evidence="2 3">
    <name type="scientific">Nocardiopsis sediminis</name>
    <dbReference type="NCBI Taxonomy" id="1778267"/>
    <lineage>
        <taxon>Bacteria</taxon>
        <taxon>Bacillati</taxon>
        <taxon>Actinomycetota</taxon>
        <taxon>Actinomycetes</taxon>
        <taxon>Streptosporangiales</taxon>
        <taxon>Nocardiopsidaceae</taxon>
        <taxon>Nocardiopsis</taxon>
    </lineage>
</organism>
<dbReference type="SMART" id="SM00327">
    <property type="entry name" value="VWA"/>
    <property type="match status" value="1"/>
</dbReference>
<accession>A0ABV8FKZ2</accession>
<gene>
    <name evidence="2" type="ORF">ACFOVU_05425</name>
</gene>
<dbReference type="SUPFAM" id="SSF53850">
    <property type="entry name" value="Periplasmic binding protein-like II"/>
    <property type="match status" value="1"/>
</dbReference>
<dbReference type="SUPFAM" id="SSF53300">
    <property type="entry name" value="vWA-like"/>
    <property type="match status" value="1"/>
</dbReference>
<dbReference type="InterPro" id="IPR002035">
    <property type="entry name" value="VWF_A"/>
</dbReference>
<evidence type="ECO:0000313" key="2">
    <source>
        <dbReference type="EMBL" id="MFC3995341.1"/>
    </source>
</evidence>
<evidence type="ECO:0000313" key="3">
    <source>
        <dbReference type="Proteomes" id="UP001595847"/>
    </source>
</evidence>
<dbReference type="Proteomes" id="UP001595847">
    <property type="component" value="Unassembled WGS sequence"/>
</dbReference>